<evidence type="ECO:0000259" key="10">
    <source>
        <dbReference type="SMART" id="SM01390"/>
    </source>
</evidence>
<dbReference type="GO" id="GO:0019843">
    <property type="term" value="F:rRNA binding"/>
    <property type="evidence" value="ECO:0007669"/>
    <property type="project" value="UniProtKB-UniRule"/>
</dbReference>
<evidence type="ECO:0000256" key="1">
    <source>
        <dbReference type="ARBA" id="ARBA00007465"/>
    </source>
</evidence>
<sequence length="202" mass="23004">MSRVTRARGKLVRKFKENIFGNPKFDRLLAKKPYPAGAHGKKMRRRMSDYGQQLEEKQKLRAMYGLTEKPFRHLYDLARKTQAATGEKLLQLLESRLDSVVYRAGFAATLASARQLVSHGHITVENAKLNIASYQVKIGQVVGLSAKAQKTPQVAALLADKNNQPSAWLKRQAAMVKLERLPEREELNLNIQEQLIVEYYSR</sequence>
<keyword evidence="2 7" id="KW-0699">rRNA-binding</keyword>
<dbReference type="InterPro" id="IPR002942">
    <property type="entry name" value="S4_RNA-bd"/>
</dbReference>
<evidence type="ECO:0000259" key="9">
    <source>
        <dbReference type="SMART" id="SM00363"/>
    </source>
</evidence>
<dbReference type="HAMAP" id="MF_01306_B">
    <property type="entry name" value="Ribosomal_uS4_B"/>
    <property type="match status" value="1"/>
</dbReference>
<protein>
    <recommendedName>
        <fullName evidence="6 7">Small ribosomal subunit protein uS4</fullName>
    </recommendedName>
</protein>
<dbReference type="SMART" id="SM00363">
    <property type="entry name" value="S4"/>
    <property type="match status" value="1"/>
</dbReference>
<dbReference type="AlphaFoldDB" id="A0A1J4RMU9"/>
<proteinExistence type="inferred from homology"/>
<accession>A0A1J4RMU9</accession>
<evidence type="ECO:0000313" key="12">
    <source>
        <dbReference type="Proteomes" id="UP000183144"/>
    </source>
</evidence>
<keyword evidence="3 7" id="KW-0694">RNA-binding</keyword>
<comment type="function">
    <text evidence="7">One of the primary rRNA binding proteins, it binds directly to 16S rRNA where it nucleates assembly of the body of the 30S subunit.</text>
</comment>
<evidence type="ECO:0000256" key="2">
    <source>
        <dbReference type="ARBA" id="ARBA00022730"/>
    </source>
</evidence>
<evidence type="ECO:0000256" key="5">
    <source>
        <dbReference type="ARBA" id="ARBA00023274"/>
    </source>
</evidence>
<dbReference type="Proteomes" id="UP000183144">
    <property type="component" value="Unassembled WGS sequence"/>
</dbReference>
<evidence type="ECO:0000256" key="7">
    <source>
        <dbReference type="HAMAP-Rule" id="MF_01306"/>
    </source>
</evidence>
<dbReference type="EMBL" id="MNUI01000074">
    <property type="protein sequence ID" value="OIN88376.1"/>
    <property type="molecule type" value="Genomic_DNA"/>
</dbReference>
<feature type="domain" description="Small ribosomal subunit protein uS4 N-terminal" evidence="10">
    <location>
        <begin position="3"/>
        <end position="94"/>
    </location>
</feature>
<evidence type="ECO:0000256" key="6">
    <source>
        <dbReference type="ARBA" id="ARBA00035254"/>
    </source>
</evidence>
<dbReference type="GO" id="GO:0042274">
    <property type="term" value="P:ribosomal small subunit biogenesis"/>
    <property type="evidence" value="ECO:0007669"/>
    <property type="project" value="TreeGrafter"/>
</dbReference>
<dbReference type="NCBIfam" id="TIGR01017">
    <property type="entry name" value="rpsD_bact"/>
    <property type="match status" value="1"/>
</dbReference>
<dbReference type="Gene3D" id="1.10.1050.10">
    <property type="entry name" value="Ribosomal Protein S4 Delta 41, Chain A, domain 1"/>
    <property type="match status" value="1"/>
</dbReference>
<dbReference type="InterPro" id="IPR022801">
    <property type="entry name" value="Ribosomal_uS4"/>
</dbReference>
<dbReference type="InterPro" id="IPR018079">
    <property type="entry name" value="Ribosomal_uS4_CS"/>
</dbReference>
<evidence type="ECO:0000256" key="3">
    <source>
        <dbReference type="ARBA" id="ARBA00022884"/>
    </source>
</evidence>
<dbReference type="CDD" id="cd00165">
    <property type="entry name" value="S4"/>
    <property type="match status" value="1"/>
</dbReference>
<dbReference type="Gene3D" id="3.10.290.10">
    <property type="entry name" value="RNA-binding S4 domain"/>
    <property type="match status" value="1"/>
</dbReference>
<evidence type="ECO:0000313" key="11">
    <source>
        <dbReference type="EMBL" id="OIN88376.1"/>
    </source>
</evidence>
<dbReference type="NCBIfam" id="NF003717">
    <property type="entry name" value="PRK05327.1"/>
    <property type="match status" value="1"/>
</dbReference>
<dbReference type="GO" id="GO:0006412">
    <property type="term" value="P:translation"/>
    <property type="evidence" value="ECO:0007669"/>
    <property type="project" value="UniProtKB-UniRule"/>
</dbReference>
<comment type="caution">
    <text evidence="11">The sequence shown here is derived from an EMBL/GenBank/DDBJ whole genome shotgun (WGS) entry which is preliminary data.</text>
</comment>
<organism evidence="11 12">
    <name type="scientific">Candidatus Beckwithbacteria bacterium CG1_02_47_37</name>
    <dbReference type="NCBI Taxonomy" id="1805034"/>
    <lineage>
        <taxon>Bacteria</taxon>
        <taxon>Candidatus Beckwithiibacteriota</taxon>
    </lineage>
</organism>
<comment type="subunit">
    <text evidence="7">Part of the 30S ribosomal subunit. Contacts protein S5. The interaction surface between S4 and S5 is involved in control of translational fidelity.</text>
</comment>
<dbReference type="SMART" id="SM01390">
    <property type="entry name" value="Ribosomal_S4"/>
    <property type="match status" value="1"/>
</dbReference>
<gene>
    <name evidence="7" type="primary">rpsD</name>
    <name evidence="11" type="ORF">AUJ59_04050</name>
</gene>
<dbReference type="STRING" id="1805034.AUJ59_04050"/>
<dbReference type="InterPro" id="IPR001912">
    <property type="entry name" value="Ribosomal_uS4_N"/>
</dbReference>
<dbReference type="InterPro" id="IPR005709">
    <property type="entry name" value="Ribosomal_uS4_bac-type"/>
</dbReference>
<reference evidence="11 12" key="1">
    <citation type="journal article" date="2016" name="Environ. Microbiol.">
        <title>Genomic resolution of a cold subsurface aquifer community provides metabolic insights for novel microbes adapted to high CO concentrations.</title>
        <authorList>
            <person name="Probst A.J."/>
            <person name="Castelle C.J."/>
            <person name="Singh A."/>
            <person name="Brown C.T."/>
            <person name="Anantharaman K."/>
            <person name="Sharon I."/>
            <person name="Hug L.A."/>
            <person name="Burstein D."/>
            <person name="Emerson J.B."/>
            <person name="Thomas B.C."/>
            <person name="Banfield J.F."/>
        </authorList>
    </citation>
    <scope>NUCLEOTIDE SEQUENCE [LARGE SCALE GENOMIC DNA]</scope>
    <source>
        <strain evidence="11">CG1_02_47_37</strain>
    </source>
</reference>
<keyword evidence="5 7" id="KW-0687">Ribonucleoprotein</keyword>
<dbReference type="FunFam" id="3.10.290.10:FF:000001">
    <property type="entry name" value="30S ribosomal protein S4"/>
    <property type="match status" value="1"/>
</dbReference>
<feature type="domain" description="RNA-binding S4" evidence="9">
    <location>
        <begin position="95"/>
        <end position="159"/>
    </location>
</feature>
<dbReference type="GO" id="GO:0003735">
    <property type="term" value="F:structural constituent of ribosome"/>
    <property type="evidence" value="ECO:0007669"/>
    <property type="project" value="InterPro"/>
</dbReference>
<keyword evidence="4 7" id="KW-0689">Ribosomal protein</keyword>
<dbReference type="Pfam" id="PF01479">
    <property type="entry name" value="S4"/>
    <property type="match status" value="1"/>
</dbReference>
<name>A0A1J4RMU9_9BACT</name>
<dbReference type="SUPFAM" id="SSF55174">
    <property type="entry name" value="Alpha-L RNA-binding motif"/>
    <property type="match status" value="1"/>
</dbReference>
<dbReference type="PANTHER" id="PTHR11831:SF4">
    <property type="entry name" value="SMALL RIBOSOMAL SUBUNIT PROTEIN US4M"/>
    <property type="match status" value="1"/>
</dbReference>
<dbReference type="GO" id="GO:0015935">
    <property type="term" value="C:small ribosomal subunit"/>
    <property type="evidence" value="ECO:0007669"/>
    <property type="project" value="InterPro"/>
</dbReference>
<dbReference type="InterPro" id="IPR036986">
    <property type="entry name" value="S4_RNA-bd_sf"/>
</dbReference>
<dbReference type="PROSITE" id="PS00632">
    <property type="entry name" value="RIBOSOMAL_S4"/>
    <property type="match status" value="1"/>
</dbReference>
<evidence type="ECO:0000256" key="4">
    <source>
        <dbReference type="ARBA" id="ARBA00022980"/>
    </source>
</evidence>
<evidence type="ECO:0000256" key="8">
    <source>
        <dbReference type="RuleBase" id="RU003699"/>
    </source>
</evidence>
<dbReference type="PANTHER" id="PTHR11831">
    <property type="entry name" value="30S 40S RIBOSOMAL PROTEIN"/>
    <property type="match status" value="1"/>
</dbReference>
<comment type="similarity">
    <text evidence="1 7 8">Belongs to the universal ribosomal protein uS4 family.</text>
</comment>
<dbReference type="Pfam" id="PF00163">
    <property type="entry name" value="Ribosomal_S4"/>
    <property type="match status" value="1"/>
</dbReference>
<dbReference type="PROSITE" id="PS50889">
    <property type="entry name" value="S4"/>
    <property type="match status" value="1"/>
</dbReference>
<comment type="function">
    <text evidence="7">With S5 and S12 plays an important role in translational accuracy.</text>
</comment>